<evidence type="ECO:0000256" key="3">
    <source>
        <dbReference type="ARBA" id="ARBA00022723"/>
    </source>
</evidence>
<feature type="domain" description="UvrA interaction" evidence="18">
    <location>
        <begin position="133"/>
        <end position="229"/>
    </location>
</feature>
<evidence type="ECO:0000256" key="7">
    <source>
        <dbReference type="ARBA" id="ARBA00022769"/>
    </source>
</evidence>
<dbReference type="Gene3D" id="3.40.50.300">
    <property type="entry name" value="P-loop containing nucleotide triphosphate hydrolases"/>
    <property type="match status" value="1"/>
</dbReference>
<keyword evidence="10" id="KW-0067">ATP-binding</keyword>
<evidence type="ECO:0000256" key="14">
    <source>
        <dbReference type="ARBA" id="ARBA00038000"/>
    </source>
</evidence>
<dbReference type="GO" id="GO:0005737">
    <property type="term" value="C:cytoplasm"/>
    <property type="evidence" value="ECO:0007669"/>
    <property type="project" value="UniProtKB-SubCell"/>
</dbReference>
<keyword evidence="13" id="KW-0234">DNA repair</keyword>
<evidence type="ECO:0000256" key="9">
    <source>
        <dbReference type="ARBA" id="ARBA00022833"/>
    </source>
</evidence>
<keyword evidence="12" id="KW-0238">DNA-binding</keyword>
<dbReference type="Gene3D" id="3.30.190.20">
    <property type="match status" value="1"/>
</dbReference>
<comment type="subcellular location">
    <subcellularLocation>
        <location evidence="1">Cytoplasm</location>
    </subcellularLocation>
</comment>
<evidence type="ECO:0000256" key="1">
    <source>
        <dbReference type="ARBA" id="ARBA00004496"/>
    </source>
</evidence>
<comment type="similarity">
    <text evidence="14">Belongs to the ABC transporter superfamily. UvrA family.</text>
</comment>
<evidence type="ECO:0000313" key="19">
    <source>
        <dbReference type="EMBL" id="HDL89557.1"/>
    </source>
</evidence>
<keyword evidence="9" id="KW-0862">Zinc</keyword>
<gene>
    <name evidence="19" type="ORF">ENG14_01470</name>
</gene>
<reference evidence="19" key="1">
    <citation type="journal article" date="2020" name="mSystems">
        <title>Genome- and Community-Level Interaction Insights into Carbon Utilization and Element Cycling Functions of Hydrothermarchaeota in Hydrothermal Sediment.</title>
        <authorList>
            <person name="Zhou Z."/>
            <person name="Liu Y."/>
            <person name="Xu W."/>
            <person name="Pan J."/>
            <person name="Luo Z.H."/>
            <person name="Li M."/>
        </authorList>
    </citation>
    <scope>NUCLEOTIDE SEQUENCE [LARGE SCALE GENOMIC DNA]</scope>
    <source>
        <strain evidence="19">HyVt-19</strain>
    </source>
</reference>
<evidence type="ECO:0000256" key="15">
    <source>
        <dbReference type="ARBA" id="ARBA00039316"/>
    </source>
</evidence>
<dbReference type="Proteomes" id="UP000886355">
    <property type="component" value="Unassembled WGS sequence"/>
</dbReference>
<evidence type="ECO:0000256" key="5">
    <source>
        <dbReference type="ARBA" id="ARBA00022741"/>
    </source>
</evidence>
<dbReference type="InterPro" id="IPR027417">
    <property type="entry name" value="P-loop_NTPase"/>
</dbReference>
<evidence type="ECO:0000256" key="4">
    <source>
        <dbReference type="ARBA" id="ARBA00022737"/>
    </source>
</evidence>
<dbReference type="Pfam" id="PF17755">
    <property type="entry name" value="UvrA_DNA-bind"/>
    <property type="match status" value="1"/>
</dbReference>
<feature type="non-terminal residue" evidence="19">
    <location>
        <position position="435"/>
    </location>
</feature>
<evidence type="ECO:0000256" key="8">
    <source>
        <dbReference type="ARBA" id="ARBA00022771"/>
    </source>
</evidence>
<dbReference type="InterPro" id="IPR041552">
    <property type="entry name" value="UvrA_DNA-bd"/>
</dbReference>
<evidence type="ECO:0000256" key="11">
    <source>
        <dbReference type="ARBA" id="ARBA00022881"/>
    </source>
</evidence>
<organism evidence="19">
    <name type="scientific">Thermodesulforhabdus norvegica</name>
    <dbReference type="NCBI Taxonomy" id="39841"/>
    <lineage>
        <taxon>Bacteria</taxon>
        <taxon>Pseudomonadati</taxon>
        <taxon>Thermodesulfobacteriota</taxon>
        <taxon>Syntrophobacteria</taxon>
        <taxon>Syntrophobacterales</taxon>
        <taxon>Thermodesulforhabdaceae</taxon>
        <taxon>Thermodesulforhabdus</taxon>
    </lineage>
</organism>
<evidence type="ECO:0000256" key="16">
    <source>
        <dbReference type="ARBA" id="ARBA00042156"/>
    </source>
</evidence>
<keyword evidence="6" id="KW-0227">DNA damage</keyword>
<evidence type="ECO:0000256" key="10">
    <source>
        <dbReference type="ARBA" id="ARBA00022840"/>
    </source>
</evidence>
<proteinExistence type="inferred from homology"/>
<dbReference type="Pfam" id="PF17760">
    <property type="entry name" value="UvrA_inter"/>
    <property type="match status" value="1"/>
</dbReference>
<dbReference type="GO" id="GO:0004518">
    <property type="term" value="F:nuclease activity"/>
    <property type="evidence" value="ECO:0007669"/>
    <property type="project" value="UniProtKB-KW"/>
</dbReference>
<accession>A0A7C1AVD9</accession>
<evidence type="ECO:0000256" key="12">
    <source>
        <dbReference type="ARBA" id="ARBA00023125"/>
    </source>
</evidence>
<name>A0A7C1AVD9_9BACT</name>
<sequence length="435" mass="50247">MFVKLRGIRQHNLKNLNLDIPLYKLIGLCGVSGSGKSSLAFHVLHAEGQRRYLETFSPYLRQFFEQLSPPDADIIENIPPTIALESGTTVQNARSTVGTLTEINDLLKHLYAQLSEPYCPFCNREIRPSTPETVLNTLKQCEKDRFYLLAPIRLSTPRIREELARIGYIRVFYSRRIWHLDDPDFPNIKEDPLWVVVDRIDRKKASEERIRDSLHQAFSIGNGKIKILFPDGSEQEFCNLRICPGCGAEIPEKNPEVFSFNSPVGACSECRGFGRIIDIDLNMVIPDQTKSILEGAIKPWTPGRSEYYDLLRFCKSEGIPVDVPFERLKPEQQDKIINGTDRFYGIRGFFGWLEQKTYKTHVRVFLSRYRAYRPCPACGGTRYGKAAQFFRLQGKPIYEVQSWSAERCYEFFKVIFETIPDHCRSLIEEIIKRLK</sequence>
<dbReference type="PANTHER" id="PTHR43152">
    <property type="entry name" value="UVRABC SYSTEM PROTEIN A"/>
    <property type="match status" value="1"/>
</dbReference>
<evidence type="ECO:0000256" key="6">
    <source>
        <dbReference type="ARBA" id="ARBA00022763"/>
    </source>
</evidence>
<evidence type="ECO:0000259" key="17">
    <source>
        <dbReference type="Pfam" id="PF17755"/>
    </source>
</evidence>
<dbReference type="Gene3D" id="1.20.1580.10">
    <property type="entry name" value="ABC transporter ATPase like domain"/>
    <property type="match status" value="2"/>
</dbReference>
<keyword evidence="4" id="KW-0677">Repeat</keyword>
<evidence type="ECO:0000256" key="2">
    <source>
        <dbReference type="ARBA" id="ARBA00022490"/>
    </source>
</evidence>
<keyword evidence="5" id="KW-0547">Nucleotide-binding</keyword>
<keyword evidence="8" id="KW-0863">Zinc-finger</keyword>
<dbReference type="GO" id="GO:0005524">
    <property type="term" value="F:ATP binding"/>
    <property type="evidence" value="ECO:0007669"/>
    <property type="project" value="UniProtKB-KW"/>
</dbReference>
<dbReference type="InterPro" id="IPR041102">
    <property type="entry name" value="UvrA_inter"/>
</dbReference>
<comment type="caution">
    <text evidence="19">The sequence shown here is derived from an EMBL/GenBank/DDBJ whole genome shotgun (WGS) entry which is preliminary data.</text>
</comment>
<feature type="domain" description="UvrA DNA-binding" evidence="17">
    <location>
        <begin position="280"/>
        <end position="342"/>
    </location>
</feature>
<keyword evidence="2" id="KW-0963">Cytoplasm</keyword>
<keyword evidence="7" id="KW-0228">DNA excision</keyword>
<dbReference type="SUPFAM" id="SSF52540">
    <property type="entry name" value="P-loop containing nucleoside triphosphate hydrolases"/>
    <property type="match status" value="1"/>
</dbReference>
<dbReference type="EMBL" id="DQZW01000072">
    <property type="protein sequence ID" value="HDL89557.1"/>
    <property type="molecule type" value="Genomic_DNA"/>
</dbReference>
<dbReference type="GO" id="GO:0006281">
    <property type="term" value="P:DNA repair"/>
    <property type="evidence" value="ECO:0007669"/>
    <property type="project" value="UniProtKB-KW"/>
</dbReference>
<protein>
    <recommendedName>
        <fullName evidence="15">UvrABC system protein A</fullName>
    </recommendedName>
    <alternativeName>
        <fullName evidence="16">Excinuclease ABC subunit A</fullName>
    </alternativeName>
</protein>
<dbReference type="Gene3D" id="1.10.8.280">
    <property type="entry name" value="ABC transporter ATPase domain-like"/>
    <property type="match status" value="1"/>
</dbReference>
<keyword evidence="11" id="KW-0267">Excision nuclease</keyword>
<dbReference type="AlphaFoldDB" id="A0A7C1AVD9"/>
<dbReference type="GO" id="GO:0003677">
    <property type="term" value="F:DNA binding"/>
    <property type="evidence" value="ECO:0007669"/>
    <property type="project" value="UniProtKB-KW"/>
</dbReference>
<dbReference type="PANTHER" id="PTHR43152:SF3">
    <property type="entry name" value="UVRABC SYSTEM PROTEIN A"/>
    <property type="match status" value="1"/>
</dbReference>
<keyword evidence="3" id="KW-0479">Metal-binding</keyword>
<dbReference type="GO" id="GO:0008270">
    <property type="term" value="F:zinc ion binding"/>
    <property type="evidence" value="ECO:0007669"/>
    <property type="project" value="UniProtKB-KW"/>
</dbReference>
<evidence type="ECO:0000259" key="18">
    <source>
        <dbReference type="Pfam" id="PF17760"/>
    </source>
</evidence>
<evidence type="ECO:0000256" key="13">
    <source>
        <dbReference type="ARBA" id="ARBA00023204"/>
    </source>
</evidence>